<feature type="chain" id="PRO_5047126691" description="Anthranilate phosphoribosyltransferase" evidence="3">
    <location>
        <begin position="22"/>
        <end position="392"/>
    </location>
</feature>
<evidence type="ECO:0000256" key="1">
    <source>
        <dbReference type="ARBA" id="ARBA00022676"/>
    </source>
</evidence>
<keyword evidence="2" id="KW-0808">Transferase</keyword>
<name>A0ABQ6N9V5_9STRA</name>
<dbReference type="HAMAP" id="MF_00211">
    <property type="entry name" value="TrpD"/>
    <property type="match status" value="1"/>
</dbReference>
<evidence type="ECO:0000256" key="3">
    <source>
        <dbReference type="SAM" id="SignalP"/>
    </source>
</evidence>
<keyword evidence="7" id="KW-1185">Reference proteome</keyword>
<dbReference type="EMBL" id="BRYB01006219">
    <property type="protein sequence ID" value="GMI52304.1"/>
    <property type="molecule type" value="Genomic_DNA"/>
</dbReference>
<dbReference type="InterPro" id="IPR036320">
    <property type="entry name" value="Glycosyl_Trfase_fam3_N_dom_sf"/>
</dbReference>
<feature type="signal peptide" evidence="3">
    <location>
        <begin position="1"/>
        <end position="21"/>
    </location>
</feature>
<dbReference type="Proteomes" id="UP001165060">
    <property type="component" value="Unassembled WGS sequence"/>
</dbReference>
<comment type="caution">
    <text evidence="6">The sequence shown here is derived from an EMBL/GenBank/DDBJ whole genome shotgun (WGS) entry which is preliminary data.</text>
</comment>
<evidence type="ECO:0008006" key="8">
    <source>
        <dbReference type="Google" id="ProtNLM"/>
    </source>
</evidence>
<feature type="domain" description="Glycosyl transferase family 3 N-terminal" evidence="5">
    <location>
        <begin position="48"/>
        <end position="108"/>
    </location>
</feature>
<dbReference type="Gene3D" id="3.40.1030.10">
    <property type="entry name" value="Nucleoside phosphorylase/phosphoribosyltransferase catalytic domain"/>
    <property type="match status" value="1"/>
</dbReference>
<dbReference type="PANTHER" id="PTHR43285:SF2">
    <property type="entry name" value="ANTHRANILATE PHOSPHORIBOSYLTRANSFERASE"/>
    <property type="match status" value="1"/>
</dbReference>
<dbReference type="SUPFAM" id="SSF52418">
    <property type="entry name" value="Nucleoside phosphorylase/phosphoribosyltransferase catalytic domain"/>
    <property type="match status" value="1"/>
</dbReference>
<gene>
    <name evidence="6" type="ORF">TeGR_g720</name>
</gene>
<sequence length="392" mass="40609">MFSHVLSLLLLLLLSPSSPFALPRPTALRPLASSPSSLAASAASSLTPYLSTLIDGSSLTAADTEGIFQGILKGSYSDMQVASLLSLLRAKGETPPEIAGMVRAMNAACSPVSLPYKLLDIVGTGGDGADTINISTAAVVLAAACGCRVAKAGNRSVSSACGSADVLEALGVKMLSPAGVEKCCEKTGIAFMFAPRNHPSMAAVAPVRKGLGVRTCFNILGPMTNAAGAQRAVIGVFEPGLQPLVADTLMEVGRVDHAVVIHGCGLDEVSPLGASSIVEVRNVAGEGEERRYEKKEWAFDPQSVGVERCTLADLKGGSPEQNRQEFLKVLEGGAPNNAKRDAVVLNAAFGCYVYGLVGSVEEGVGLARETLEKGKARALLDEWVKVSNEVGE</sequence>
<dbReference type="SUPFAM" id="SSF47648">
    <property type="entry name" value="Nucleoside phosphorylase/phosphoribosyltransferase N-terminal domain"/>
    <property type="match status" value="1"/>
</dbReference>
<accession>A0ABQ6N9V5</accession>
<dbReference type="InterPro" id="IPR000312">
    <property type="entry name" value="Glycosyl_Trfase_fam3"/>
</dbReference>
<organism evidence="6 7">
    <name type="scientific">Tetraparma gracilis</name>
    <dbReference type="NCBI Taxonomy" id="2962635"/>
    <lineage>
        <taxon>Eukaryota</taxon>
        <taxon>Sar</taxon>
        <taxon>Stramenopiles</taxon>
        <taxon>Ochrophyta</taxon>
        <taxon>Bolidophyceae</taxon>
        <taxon>Parmales</taxon>
        <taxon>Triparmaceae</taxon>
        <taxon>Tetraparma</taxon>
    </lineage>
</organism>
<evidence type="ECO:0000313" key="7">
    <source>
        <dbReference type="Proteomes" id="UP001165060"/>
    </source>
</evidence>
<keyword evidence="1" id="KW-0328">Glycosyltransferase</keyword>
<keyword evidence="3" id="KW-0732">Signal</keyword>
<dbReference type="InterPro" id="IPR035902">
    <property type="entry name" value="Nuc_phospho_transferase"/>
</dbReference>
<dbReference type="NCBIfam" id="TIGR01245">
    <property type="entry name" value="trpD"/>
    <property type="match status" value="1"/>
</dbReference>
<protein>
    <recommendedName>
        <fullName evidence="8">Anthranilate phosphoribosyltransferase</fullName>
    </recommendedName>
</protein>
<dbReference type="InterPro" id="IPR017459">
    <property type="entry name" value="Glycosyl_Trfase_fam3_N_dom"/>
</dbReference>
<evidence type="ECO:0000313" key="6">
    <source>
        <dbReference type="EMBL" id="GMI52304.1"/>
    </source>
</evidence>
<evidence type="ECO:0000259" key="4">
    <source>
        <dbReference type="Pfam" id="PF00591"/>
    </source>
</evidence>
<evidence type="ECO:0000256" key="2">
    <source>
        <dbReference type="ARBA" id="ARBA00022679"/>
    </source>
</evidence>
<dbReference type="Gene3D" id="1.20.970.10">
    <property type="entry name" value="Transferase, Pyrimidine Nucleoside Phosphorylase, Chain C"/>
    <property type="match status" value="1"/>
</dbReference>
<dbReference type="Pfam" id="PF02885">
    <property type="entry name" value="Glycos_trans_3N"/>
    <property type="match status" value="1"/>
</dbReference>
<dbReference type="Pfam" id="PF00591">
    <property type="entry name" value="Glycos_transf_3"/>
    <property type="match status" value="1"/>
</dbReference>
<reference evidence="6 7" key="1">
    <citation type="journal article" date="2023" name="Commun. Biol.">
        <title>Genome analysis of Parmales, the sister group of diatoms, reveals the evolutionary specialization of diatoms from phago-mixotrophs to photoautotrophs.</title>
        <authorList>
            <person name="Ban H."/>
            <person name="Sato S."/>
            <person name="Yoshikawa S."/>
            <person name="Yamada K."/>
            <person name="Nakamura Y."/>
            <person name="Ichinomiya M."/>
            <person name="Sato N."/>
            <person name="Blanc-Mathieu R."/>
            <person name="Endo H."/>
            <person name="Kuwata A."/>
            <person name="Ogata H."/>
        </authorList>
    </citation>
    <scope>NUCLEOTIDE SEQUENCE [LARGE SCALE GENOMIC DNA]</scope>
</reference>
<dbReference type="InterPro" id="IPR005940">
    <property type="entry name" value="Anthranilate_Pribosyl_Tfrase"/>
</dbReference>
<proteinExistence type="inferred from homology"/>
<evidence type="ECO:0000259" key="5">
    <source>
        <dbReference type="Pfam" id="PF02885"/>
    </source>
</evidence>
<dbReference type="PANTHER" id="PTHR43285">
    <property type="entry name" value="ANTHRANILATE PHOSPHORIBOSYLTRANSFERASE"/>
    <property type="match status" value="1"/>
</dbReference>
<feature type="domain" description="Glycosyl transferase family 3" evidence="4">
    <location>
        <begin position="117"/>
        <end position="376"/>
    </location>
</feature>